<name>A0A0D3ERU9_9ORYZ</name>
<feature type="region of interest" description="Disordered" evidence="1">
    <location>
        <begin position="37"/>
        <end position="77"/>
    </location>
</feature>
<keyword evidence="3" id="KW-1185">Reference proteome</keyword>
<evidence type="ECO:0000313" key="2">
    <source>
        <dbReference type="EnsemblPlants" id="OBART01G24630.1"/>
    </source>
</evidence>
<evidence type="ECO:0000256" key="1">
    <source>
        <dbReference type="SAM" id="MobiDB-lite"/>
    </source>
</evidence>
<dbReference type="HOGENOM" id="CLU_2726429_0_0_1"/>
<evidence type="ECO:0000313" key="3">
    <source>
        <dbReference type="Proteomes" id="UP000026960"/>
    </source>
</evidence>
<sequence length="77" mass="8225">MNFLSMVPSLNFNISYCWNLEDSLTQLIDQNASVIGAGEGGKKAAPAPATKRNVQRPAANGEEAEAERSDSDESVDP</sequence>
<protein>
    <submittedName>
        <fullName evidence="2">Uncharacterized protein</fullName>
    </submittedName>
</protein>
<dbReference type="EnsemblPlants" id="OBART01G24630.1">
    <property type="protein sequence ID" value="OBART01G24630.1"/>
    <property type="gene ID" value="OBART01G24630"/>
</dbReference>
<proteinExistence type="predicted"/>
<reference evidence="2" key="1">
    <citation type="journal article" date="2009" name="Rice">
        <title>De Novo Next Generation Sequencing of Plant Genomes.</title>
        <authorList>
            <person name="Rounsley S."/>
            <person name="Marri P.R."/>
            <person name="Yu Y."/>
            <person name="He R."/>
            <person name="Sisneros N."/>
            <person name="Goicoechea J.L."/>
            <person name="Lee S.J."/>
            <person name="Angelova A."/>
            <person name="Kudrna D."/>
            <person name="Luo M."/>
            <person name="Affourtit J."/>
            <person name="Desany B."/>
            <person name="Knight J."/>
            <person name="Niazi F."/>
            <person name="Egholm M."/>
            <person name="Wing R.A."/>
        </authorList>
    </citation>
    <scope>NUCLEOTIDE SEQUENCE [LARGE SCALE GENOMIC DNA]</scope>
    <source>
        <strain evidence="2">cv. IRGC 105608</strain>
    </source>
</reference>
<dbReference type="Proteomes" id="UP000026960">
    <property type="component" value="Chromosome 1"/>
</dbReference>
<dbReference type="AlphaFoldDB" id="A0A0D3ERU9"/>
<dbReference type="Gramene" id="OBART01G24630.1">
    <property type="protein sequence ID" value="OBART01G24630.1"/>
    <property type="gene ID" value="OBART01G24630"/>
</dbReference>
<organism evidence="2">
    <name type="scientific">Oryza barthii</name>
    <dbReference type="NCBI Taxonomy" id="65489"/>
    <lineage>
        <taxon>Eukaryota</taxon>
        <taxon>Viridiplantae</taxon>
        <taxon>Streptophyta</taxon>
        <taxon>Embryophyta</taxon>
        <taxon>Tracheophyta</taxon>
        <taxon>Spermatophyta</taxon>
        <taxon>Magnoliopsida</taxon>
        <taxon>Liliopsida</taxon>
        <taxon>Poales</taxon>
        <taxon>Poaceae</taxon>
        <taxon>BOP clade</taxon>
        <taxon>Oryzoideae</taxon>
        <taxon>Oryzeae</taxon>
        <taxon>Oryzinae</taxon>
        <taxon>Oryza</taxon>
    </lineage>
</organism>
<dbReference type="PaxDb" id="65489-OBART01G24630.1"/>
<accession>A0A0D3ERU9</accession>
<dbReference type="STRING" id="65489.A0A0D3ERU9"/>
<reference evidence="2" key="2">
    <citation type="submission" date="2015-03" db="UniProtKB">
        <authorList>
            <consortium name="EnsemblPlants"/>
        </authorList>
    </citation>
    <scope>IDENTIFICATION</scope>
</reference>